<reference evidence="1" key="1">
    <citation type="submission" date="1994-06" db="EMBL/GenBank/DDBJ databases">
        <authorList>
            <person name="Colorado P."/>
        </authorList>
    </citation>
    <scope>NUCLEOTIDE SEQUENCE</scope>
    <source>
        <tissue evidence="1">Seed</tissue>
    </source>
</reference>
<dbReference type="AlphaFoldDB" id="Q39460"/>
<protein>
    <submittedName>
        <fullName evidence="1">C.arietinum open reading frame</fullName>
    </submittedName>
</protein>
<dbReference type="PIR" id="S47081">
    <property type="entry name" value="S47081"/>
</dbReference>
<accession>Q39460</accession>
<reference evidence="1" key="2">
    <citation type="journal article" date="1995" name="Planta">
        <title>Unusual sequence and characteristics of a chick-pea seed protein which is regulated by abscisic acid and is similar to late-embryogenesis-abundant proteins.</title>
        <authorList>
            <person name="Colorado G."/>
            <person name="Nicolas G."/>
            <person name="Rodriguez D."/>
        </authorList>
    </citation>
    <scope>NUCLEOTIDE SEQUENCE</scope>
    <source>
        <tissue evidence="1">Seed</tissue>
    </source>
</reference>
<dbReference type="EMBL" id="X79680">
    <property type="protein sequence ID" value="CAA56128.1"/>
    <property type="molecule type" value="mRNA"/>
</dbReference>
<sequence>MVFLVGRGNIRINVSTRRLVDWHAFSCWLRVGMQQLRSLKYTLLPHQAEQEKSDLLFHPHRMILLLLGLLLPCLDLVLKGHTKLDILLILYQIFLNCRRIFLISHSWISNCSRMGSLLIIYTSILTMRLLLFADFFGVLHLRKEIVEETEERGVISIVSKRYRVIRYLEECSGNIYVFFLGL</sequence>
<organism evidence="1">
    <name type="scientific">Cicer arietinum</name>
    <name type="common">Chickpea</name>
    <name type="synonym">Garbanzo</name>
    <dbReference type="NCBI Taxonomy" id="3827"/>
    <lineage>
        <taxon>Eukaryota</taxon>
        <taxon>Viridiplantae</taxon>
        <taxon>Streptophyta</taxon>
        <taxon>Embryophyta</taxon>
        <taxon>Tracheophyta</taxon>
        <taxon>Spermatophyta</taxon>
        <taxon>Magnoliopsida</taxon>
        <taxon>eudicotyledons</taxon>
        <taxon>Gunneridae</taxon>
        <taxon>Pentapetalae</taxon>
        <taxon>rosids</taxon>
        <taxon>fabids</taxon>
        <taxon>Fabales</taxon>
        <taxon>Fabaceae</taxon>
        <taxon>Papilionoideae</taxon>
        <taxon>50 kb inversion clade</taxon>
        <taxon>NPAAA clade</taxon>
        <taxon>Hologalegina</taxon>
        <taxon>IRL clade</taxon>
        <taxon>Cicereae</taxon>
        <taxon>Cicer</taxon>
    </lineage>
</organism>
<name>Q39460_CICAR</name>
<proteinExistence type="evidence at transcript level"/>
<evidence type="ECO:0000313" key="1">
    <source>
        <dbReference type="EMBL" id="CAA56128.1"/>
    </source>
</evidence>